<sequence>MTRLPGAEPGQPATAAPVLRDSVVGGDNIQITTARDVTIISRGVPRLPRLIAAGVALVLCGVAAGLWPTLVDAAEDLAGAPVLAGTVTSRLDVTDSVATHDQLPPADHAMLMRGPRLKQLTEMLSRNHAARVRKMNVVVVLQGRRSEPIRIIDVRPRILRSGPVPTGTCLTVPSQGDGAEYEVKVDLDRQTPEGGGSRFLPKSIDLADGERVTIDFTATAELRWYEWDIEVVYVYKADEQPASAFFREADGQPFRVTGEAKGYATVYGDPTLLGGGYRVWKRNQPCRGW</sequence>
<gene>
    <name evidence="1" type="ORF">H4W80_006185</name>
</gene>
<evidence type="ECO:0000313" key="2">
    <source>
        <dbReference type="Proteomes" id="UP000633509"/>
    </source>
</evidence>
<reference evidence="1 2" key="1">
    <citation type="submission" date="2020-10" db="EMBL/GenBank/DDBJ databases">
        <title>Sequencing the genomes of 1000 actinobacteria strains.</title>
        <authorList>
            <person name="Klenk H.-P."/>
        </authorList>
    </citation>
    <scope>NUCLEOTIDE SEQUENCE [LARGE SCALE GENOMIC DNA]</scope>
    <source>
        <strain evidence="1 2">DSM 43173</strain>
    </source>
</reference>
<protein>
    <submittedName>
        <fullName evidence="1">Uncharacterized protein</fullName>
    </submittedName>
</protein>
<dbReference type="RefSeq" id="WP_192788237.1">
    <property type="nucleotide sequence ID" value="NZ_JADBEK010000001.1"/>
</dbReference>
<comment type="caution">
    <text evidence="1">The sequence shown here is derived from an EMBL/GenBank/DDBJ whole genome shotgun (WGS) entry which is preliminary data.</text>
</comment>
<name>A0ABR9M4W3_9ACTN</name>
<keyword evidence="2" id="KW-1185">Reference proteome</keyword>
<accession>A0ABR9M4W3</accession>
<proteinExistence type="predicted"/>
<dbReference type="EMBL" id="JADBEK010000001">
    <property type="protein sequence ID" value="MBE1587927.1"/>
    <property type="molecule type" value="Genomic_DNA"/>
</dbReference>
<dbReference type="Proteomes" id="UP000633509">
    <property type="component" value="Unassembled WGS sequence"/>
</dbReference>
<evidence type="ECO:0000313" key="1">
    <source>
        <dbReference type="EMBL" id="MBE1587927.1"/>
    </source>
</evidence>
<organism evidence="1 2">
    <name type="scientific">Nonomuraea angiospora</name>
    <dbReference type="NCBI Taxonomy" id="46172"/>
    <lineage>
        <taxon>Bacteria</taxon>
        <taxon>Bacillati</taxon>
        <taxon>Actinomycetota</taxon>
        <taxon>Actinomycetes</taxon>
        <taxon>Streptosporangiales</taxon>
        <taxon>Streptosporangiaceae</taxon>
        <taxon>Nonomuraea</taxon>
    </lineage>
</organism>